<dbReference type="GO" id="GO:0019843">
    <property type="term" value="F:rRNA binding"/>
    <property type="evidence" value="ECO:0007669"/>
    <property type="project" value="UniProtKB-KW"/>
</dbReference>
<accession>A0A5E4CSH4</accession>
<evidence type="ECO:0000256" key="8">
    <source>
        <dbReference type="ARBA" id="ARBA00035166"/>
    </source>
</evidence>
<evidence type="ECO:0000256" key="6">
    <source>
        <dbReference type="ARBA" id="ARBA00023274"/>
    </source>
</evidence>
<evidence type="ECO:0000313" key="11">
    <source>
        <dbReference type="EMBL" id="VTJ84240.1"/>
    </source>
</evidence>
<dbReference type="InterPro" id="IPR027437">
    <property type="entry name" value="Rbsml_uS13_C"/>
</dbReference>
<sequence length="273" mass="31641">MSLVITEKFQHILRVLNTNINGQQKIAFAITVFKGVGRRYAHVVLRNADTDLTKRAGELTEDEVEHVTTIMQNPRQYKIPDWVLNRQKDRKDGKYSQVLANGLDNKLQEDLEQLKKIRANRGLRYFWGLRVQTDYSGSVPECFLEPALIRAYTEHRAAEFRLPELPWPRAKEPAETTSWSLLLSENTPSTERLSSGSWNCPGPGLRSPRKLLLGPGPAEGRSGLTRCFGYPEKGTKCCHLHRIPTWQRSDVIRKRRRRELHQYQRQQKQLVSW</sequence>
<dbReference type="PROSITE" id="PS50159">
    <property type="entry name" value="RIBOSOMAL_S13_2"/>
    <property type="match status" value="1"/>
</dbReference>
<proteinExistence type="inferred from homology"/>
<reference evidence="11" key="1">
    <citation type="submission" date="2019-04" db="EMBL/GenBank/DDBJ databases">
        <authorList>
            <person name="Alioto T."/>
            <person name="Alioto T."/>
        </authorList>
    </citation>
    <scope>NUCLEOTIDE SEQUENCE [LARGE SCALE GENOMIC DNA]</scope>
</reference>
<evidence type="ECO:0000256" key="1">
    <source>
        <dbReference type="ARBA" id="ARBA00004496"/>
    </source>
</evidence>
<evidence type="ECO:0000256" key="4">
    <source>
        <dbReference type="ARBA" id="ARBA00022730"/>
    </source>
</evidence>
<keyword evidence="6" id="KW-0687">Ribonucleoprotein</keyword>
<gene>
    <name evidence="11" type="ORF">MONAX_5E024795</name>
</gene>
<dbReference type="FunFam" id="1.10.8.50:FF:000002">
    <property type="entry name" value="40S ribosomal protein S18"/>
    <property type="match status" value="1"/>
</dbReference>
<dbReference type="GO" id="GO:0022626">
    <property type="term" value="C:cytosolic ribosome"/>
    <property type="evidence" value="ECO:0007669"/>
    <property type="project" value="UniProtKB-ARBA"/>
</dbReference>
<comment type="function">
    <text evidence="10">Component of the small ribosomal subunit. The ribosome is a large ribonucleoprotein complex responsible for the synthesis of proteins in the cell.</text>
</comment>
<dbReference type="GO" id="GO:0006412">
    <property type="term" value="P:translation"/>
    <property type="evidence" value="ECO:0007669"/>
    <property type="project" value="InterPro"/>
</dbReference>
<comment type="caution">
    <text evidence="11">The sequence shown here is derived from an EMBL/GenBank/DDBJ whole genome shotgun (WGS) entry which is preliminary data.</text>
</comment>
<evidence type="ECO:0000256" key="3">
    <source>
        <dbReference type="ARBA" id="ARBA00022490"/>
    </source>
</evidence>
<dbReference type="FunFam" id="4.10.910.10:FF:000002">
    <property type="entry name" value="40S ribosomal protein S18"/>
    <property type="match status" value="1"/>
</dbReference>
<evidence type="ECO:0000256" key="10">
    <source>
        <dbReference type="ARBA" id="ARBA00045746"/>
    </source>
</evidence>
<comment type="subunit">
    <text evidence="7">Component of the small ribosomal subunit.</text>
</comment>
<evidence type="ECO:0000256" key="9">
    <source>
        <dbReference type="ARBA" id="ARBA00035468"/>
    </source>
</evidence>
<dbReference type="PANTHER" id="PTHR10871:SF3">
    <property type="entry name" value="SMALL RIBOSOMAL SUBUNIT PROTEIN US13"/>
    <property type="match status" value="1"/>
</dbReference>
<dbReference type="PANTHER" id="PTHR10871">
    <property type="entry name" value="30S RIBOSOMAL PROTEIN S13/40S RIBOSOMAL PROTEIN S18"/>
    <property type="match status" value="1"/>
</dbReference>
<evidence type="ECO:0000256" key="5">
    <source>
        <dbReference type="ARBA" id="ARBA00022980"/>
    </source>
</evidence>
<dbReference type="GO" id="GO:0003735">
    <property type="term" value="F:structural constituent of ribosome"/>
    <property type="evidence" value="ECO:0007669"/>
    <property type="project" value="InterPro"/>
</dbReference>
<dbReference type="GO" id="GO:0015935">
    <property type="term" value="C:small ribosomal subunit"/>
    <property type="evidence" value="ECO:0007669"/>
    <property type="project" value="TreeGrafter"/>
</dbReference>
<comment type="subcellular location">
    <subcellularLocation>
        <location evidence="1">Cytoplasm</location>
    </subcellularLocation>
</comment>
<evidence type="ECO:0000256" key="2">
    <source>
        <dbReference type="ARBA" id="ARBA00008080"/>
    </source>
</evidence>
<organism evidence="11">
    <name type="scientific">Marmota monax</name>
    <name type="common">Woodchuck</name>
    <dbReference type="NCBI Taxonomy" id="9995"/>
    <lineage>
        <taxon>Eukaryota</taxon>
        <taxon>Metazoa</taxon>
        <taxon>Chordata</taxon>
        <taxon>Craniata</taxon>
        <taxon>Vertebrata</taxon>
        <taxon>Euteleostomi</taxon>
        <taxon>Mammalia</taxon>
        <taxon>Eutheria</taxon>
        <taxon>Euarchontoglires</taxon>
        <taxon>Glires</taxon>
        <taxon>Rodentia</taxon>
        <taxon>Sciuromorpha</taxon>
        <taxon>Sciuridae</taxon>
        <taxon>Xerinae</taxon>
        <taxon>Marmotini</taxon>
        <taxon>Marmota</taxon>
    </lineage>
</organism>
<keyword evidence="4" id="KW-0699">rRNA-binding</keyword>
<dbReference type="InterPro" id="IPR001892">
    <property type="entry name" value="Ribosomal_uS13"/>
</dbReference>
<evidence type="ECO:0000256" key="7">
    <source>
        <dbReference type="ARBA" id="ARBA00035021"/>
    </source>
</evidence>
<dbReference type="EMBL" id="CABDUW010001832">
    <property type="protein sequence ID" value="VTJ84240.1"/>
    <property type="molecule type" value="Genomic_DNA"/>
</dbReference>
<name>A0A5E4CSH4_MARMO</name>
<dbReference type="Gene3D" id="1.10.8.50">
    <property type="match status" value="1"/>
</dbReference>
<keyword evidence="4" id="KW-0694">RNA-binding</keyword>
<keyword evidence="5" id="KW-0689">Ribosomal protein</keyword>
<protein>
    <recommendedName>
        <fullName evidence="8">Small ribosomal subunit protein uS13</fullName>
    </recommendedName>
    <alternativeName>
        <fullName evidence="9">40S ribosomal protein S18</fullName>
    </alternativeName>
</protein>
<dbReference type="SUPFAM" id="SSF46946">
    <property type="entry name" value="S13-like H2TH domain"/>
    <property type="match status" value="1"/>
</dbReference>
<dbReference type="Gene3D" id="4.10.910.10">
    <property type="entry name" value="30s ribosomal protein s13, domain 2"/>
    <property type="match status" value="1"/>
</dbReference>
<comment type="similarity">
    <text evidence="2">Belongs to the universal ribosomal protein uS13 family.</text>
</comment>
<dbReference type="InterPro" id="IPR010979">
    <property type="entry name" value="Ribosomal_uS13-like_H2TH"/>
</dbReference>
<dbReference type="AlphaFoldDB" id="A0A5E4CSH4"/>
<dbReference type="Pfam" id="PF00416">
    <property type="entry name" value="Ribosomal_S13"/>
    <property type="match status" value="1"/>
</dbReference>
<keyword evidence="3" id="KW-0963">Cytoplasm</keyword>